<keyword evidence="2" id="KW-0812">Transmembrane</keyword>
<dbReference type="Proteomes" id="UP000503447">
    <property type="component" value="Chromosome"/>
</dbReference>
<proteinExistence type="predicted"/>
<organism evidence="3 4">
    <name type="scientific">Frigoriglobus tundricola</name>
    <dbReference type="NCBI Taxonomy" id="2774151"/>
    <lineage>
        <taxon>Bacteria</taxon>
        <taxon>Pseudomonadati</taxon>
        <taxon>Planctomycetota</taxon>
        <taxon>Planctomycetia</taxon>
        <taxon>Gemmatales</taxon>
        <taxon>Gemmataceae</taxon>
        <taxon>Frigoriglobus</taxon>
    </lineage>
</organism>
<keyword evidence="4" id="KW-1185">Reference proteome</keyword>
<evidence type="ECO:0000256" key="1">
    <source>
        <dbReference type="SAM" id="MobiDB-lite"/>
    </source>
</evidence>
<feature type="transmembrane region" description="Helical" evidence="2">
    <location>
        <begin position="21"/>
        <end position="43"/>
    </location>
</feature>
<evidence type="ECO:0000313" key="3">
    <source>
        <dbReference type="EMBL" id="QJW96270.1"/>
    </source>
</evidence>
<name>A0A6M5YS56_9BACT</name>
<evidence type="ECO:0000313" key="4">
    <source>
        <dbReference type="Proteomes" id="UP000503447"/>
    </source>
</evidence>
<gene>
    <name evidence="3" type="ORF">FTUN_3827</name>
</gene>
<feature type="region of interest" description="Disordered" evidence="1">
    <location>
        <begin position="62"/>
        <end position="86"/>
    </location>
</feature>
<reference evidence="4" key="1">
    <citation type="submission" date="2020-05" db="EMBL/GenBank/DDBJ databases">
        <title>Frigoriglobus tundricola gen. nov., sp. nov., a psychrotolerant cellulolytic planctomycete of the family Gemmataceae with two divergent copies of 16S rRNA gene.</title>
        <authorList>
            <person name="Kulichevskaya I.S."/>
            <person name="Ivanova A.A."/>
            <person name="Naumoff D.G."/>
            <person name="Beletsky A.V."/>
            <person name="Rijpstra W.I.C."/>
            <person name="Sinninghe Damste J.S."/>
            <person name="Mardanov A.V."/>
            <person name="Ravin N.V."/>
            <person name="Dedysh S.N."/>
        </authorList>
    </citation>
    <scope>NUCLEOTIDE SEQUENCE [LARGE SCALE GENOMIC DNA]</scope>
    <source>
        <strain evidence="4">PL17</strain>
    </source>
</reference>
<keyword evidence="2" id="KW-0472">Membrane</keyword>
<protein>
    <submittedName>
        <fullName evidence="3">Uncharacterized protein</fullName>
    </submittedName>
</protein>
<evidence type="ECO:0000256" key="2">
    <source>
        <dbReference type="SAM" id="Phobius"/>
    </source>
</evidence>
<dbReference type="AlphaFoldDB" id="A0A6M5YS56"/>
<accession>A0A6M5YS56</accession>
<dbReference type="KEGG" id="ftj:FTUN_3827"/>
<dbReference type="RefSeq" id="WP_171471891.1">
    <property type="nucleotide sequence ID" value="NZ_CP053452.2"/>
</dbReference>
<dbReference type="EMBL" id="CP053452">
    <property type="protein sequence ID" value="QJW96270.1"/>
    <property type="molecule type" value="Genomic_DNA"/>
</dbReference>
<sequence>MAKYKEKDGEAKRQTPVARDGAYVMMLSISLIAIVIGCVLMYLDTDEYSGKPLTKEAAPAIQKLGDPFKGSEAPAATTPAPGPGGP</sequence>
<keyword evidence="2" id="KW-1133">Transmembrane helix</keyword>